<feature type="domain" description="PhoD-like phosphatase" evidence="2">
    <location>
        <begin position="1028"/>
        <end position="1186"/>
    </location>
</feature>
<name>A0A2V1DWE0_9PLEO</name>
<feature type="region of interest" description="Disordered" evidence="1">
    <location>
        <begin position="1189"/>
        <end position="1313"/>
    </location>
</feature>
<feature type="region of interest" description="Disordered" evidence="1">
    <location>
        <begin position="1"/>
        <end position="210"/>
    </location>
</feature>
<dbReference type="EMBL" id="KZ805342">
    <property type="protein sequence ID" value="PVI02487.1"/>
    <property type="molecule type" value="Genomic_DNA"/>
</dbReference>
<feature type="region of interest" description="Disordered" evidence="1">
    <location>
        <begin position="1516"/>
        <end position="1551"/>
    </location>
</feature>
<feature type="compositionally biased region" description="Basic and acidic residues" evidence="1">
    <location>
        <begin position="1391"/>
        <end position="1402"/>
    </location>
</feature>
<feature type="compositionally biased region" description="Acidic residues" evidence="1">
    <location>
        <begin position="281"/>
        <end position="290"/>
    </location>
</feature>
<reference evidence="3 4" key="1">
    <citation type="journal article" date="2018" name="Sci. Rep.">
        <title>Comparative genomics provides insights into the lifestyle and reveals functional heterogeneity of dark septate endophytic fungi.</title>
        <authorList>
            <person name="Knapp D.G."/>
            <person name="Nemeth J.B."/>
            <person name="Barry K."/>
            <person name="Hainaut M."/>
            <person name="Henrissat B."/>
            <person name="Johnson J."/>
            <person name="Kuo A."/>
            <person name="Lim J.H.P."/>
            <person name="Lipzen A."/>
            <person name="Nolan M."/>
            <person name="Ohm R.A."/>
            <person name="Tamas L."/>
            <person name="Grigoriev I.V."/>
            <person name="Spatafora J.W."/>
            <person name="Nagy L.G."/>
            <person name="Kovacs G.M."/>
        </authorList>
    </citation>
    <scope>NUCLEOTIDE SEQUENCE [LARGE SCALE GENOMIC DNA]</scope>
    <source>
        <strain evidence="3 4">DSE2036</strain>
    </source>
</reference>
<organism evidence="3 4">
    <name type="scientific">Periconia macrospinosa</name>
    <dbReference type="NCBI Taxonomy" id="97972"/>
    <lineage>
        <taxon>Eukaryota</taxon>
        <taxon>Fungi</taxon>
        <taxon>Dikarya</taxon>
        <taxon>Ascomycota</taxon>
        <taxon>Pezizomycotina</taxon>
        <taxon>Dothideomycetes</taxon>
        <taxon>Pleosporomycetidae</taxon>
        <taxon>Pleosporales</taxon>
        <taxon>Massarineae</taxon>
        <taxon>Periconiaceae</taxon>
        <taxon>Periconia</taxon>
    </lineage>
</organism>
<feature type="compositionally biased region" description="Basic and acidic residues" evidence="1">
    <location>
        <begin position="1294"/>
        <end position="1305"/>
    </location>
</feature>
<evidence type="ECO:0000256" key="1">
    <source>
        <dbReference type="SAM" id="MobiDB-lite"/>
    </source>
</evidence>
<feature type="compositionally biased region" description="Polar residues" evidence="1">
    <location>
        <begin position="54"/>
        <end position="63"/>
    </location>
</feature>
<feature type="compositionally biased region" description="Polar residues" evidence="1">
    <location>
        <begin position="1441"/>
        <end position="1452"/>
    </location>
</feature>
<dbReference type="Proteomes" id="UP000244855">
    <property type="component" value="Unassembled WGS sequence"/>
</dbReference>
<feature type="compositionally biased region" description="Low complexity" evidence="1">
    <location>
        <begin position="30"/>
        <end position="47"/>
    </location>
</feature>
<keyword evidence="4" id="KW-1185">Reference proteome</keyword>
<dbReference type="CDD" id="cd07389">
    <property type="entry name" value="MPP_PhoD"/>
    <property type="match status" value="1"/>
</dbReference>
<feature type="compositionally biased region" description="Acidic residues" evidence="1">
    <location>
        <begin position="1642"/>
        <end position="1651"/>
    </location>
</feature>
<evidence type="ECO:0000313" key="4">
    <source>
        <dbReference type="Proteomes" id="UP000244855"/>
    </source>
</evidence>
<feature type="compositionally biased region" description="Basic and acidic residues" evidence="1">
    <location>
        <begin position="227"/>
        <end position="241"/>
    </location>
</feature>
<feature type="domain" description="PhoD-like phosphatase" evidence="2">
    <location>
        <begin position="761"/>
        <end position="1019"/>
    </location>
</feature>
<protein>
    <recommendedName>
        <fullName evidence="2">PhoD-like phosphatase domain-containing protein</fullName>
    </recommendedName>
</protein>
<dbReference type="SUPFAM" id="SSF56300">
    <property type="entry name" value="Metallo-dependent phosphatases"/>
    <property type="match status" value="1"/>
</dbReference>
<feature type="compositionally biased region" description="Basic and acidic residues" evidence="1">
    <location>
        <begin position="1540"/>
        <end position="1550"/>
    </location>
</feature>
<feature type="region of interest" description="Disordered" evidence="1">
    <location>
        <begin position="227"/>
        <end position="458"/>
    </location>
</feature>
<evidence type="ECO:0000313" key="3">
    <source>
        <dbReference type="EMBL" id="PVI02487.1"/>
    </source>
</evidence>
<proteinExistence type="predicted"/>
<feature type="compositionally biased region" description="Polar residues" evidence="1">
    <location>
        <begin position="1516"/>
        <end position="1533"/>
    </location>
</feature>
<feature type="compositionally biased region" description="Polar residues" evidence="1">
    <location>
        <begin position="438"/>
        <end position="458"/>
    </location>
</feature>
<dbReference type="PANTHER" id="PTHR46689:SF1">
    <property type="entry name" value="PHOD-LIKE PHOSPHATASE DOMAIN-CONTAINING PROTEIN"/>
    <property type="match status" value="1"/>
</dbReference>
<feature type="compositionally biased region" description="Basic and acidic residues" evidence="1">
    <location>
        <begin position="1652"/>
        <end position="1664"/>
    </location>
</feature>
<accession>A0A2V1DWE0</accession>
<dbReference type="InterPro" id="IPR043904">
    <property type="entry name" value="PhoD_2-like"/>
</dbReference>
<feature type="region of interest" description="Disordered" evidence="1">
    <location>
        <begin position="1363"/>
        <end position="1495"/>
    </location>
</feature>
<feature type="compositionally biased region" description="Polar residues" evidence="1">
    <location>
        <begin position="391"/>
        <end position="416"/>
    </location>
</feature>
<feature type="compositionally biased region" description="Basic and acidic residues" evidence="1">
    <location>
        <begin position="180"/>
        <end position="191"/>
    </location>
</feature>
<feature type="compositionally biased region" description="Basic and acidic residues" evidence="1">
    <location>
        <begin position="200"/>
        <end position="210"/>
    </location>
</feature>
<feature type="region of interest" description="Disordered" evidence="1">
    <location>
        <begin position="526"/>
        <end position="567"/>
    </location>
</feature>
<dbReference type="InterPro" id="IPR038607">
    <property type="entry name" value="PhoD-like_sf"/>
</dbReference>
<evidence type="ECO:0000259" key="2">
    <source>
        <dbReference type="Pfam" id="PF19050"/>
    </source>
</evidence>
<feature type="region of interest" description="Disordered" evidence="1">
    <location>
        <begin position="1564"/>
        <end position="1624"/>
    </location>
</feature>
<feature type="compositionally biased region" description="Basic and acidic residues" evidence="1">
    <location>
        <begin position="1564"/>
        <end position="1574"/>
    </location>
</feature>
<feature type="compositionally biased region" description="Acidic residues" evidence="1">
    <location>
        <begin position="1403"/>
        <end position="1416"/>
    </location>
</feature>
<dbReference type="InterPro" id="IPR029052">
    <property type="entry name" value="Metallo-depent_PP-like"/>
</dbReference>
<feature type="compositionally biased region" description="Low complexity" evidence="1">
    <location>
        <begin position="91"/>
        <end position="101"/>
    </location>
</feature>
<dbReference type="InterPro" id="IPR018946">
    <property type="entry name" value="PhoD-like_MPP"/>
</dbReference>
<feature type="compositionally biased region" description="Pro residues" evidence="1">
    <location>
        <begin position="102"/>
        <end position="114"/>
    </location>
</feature>
<feature type="region of interest" description="Disordered" evidence="1">
    <location>
        <begin position="1636"/>
        <end position="1667"/>
    </location>
</feature>
<dbReference type="GO" id="GO:0016020">
    <property type="term" value="C:membrane"/>
    <property type="evidence" value="ECO:0007669"/>
    <property type="project" value="TreeGrafter"/>
</dbReference>
<feature type="compositionally biased region" description="Basic and acidic residues" evidence="1">
    <location>
        <begin position="357"/>
        <end position="372"/>
    </location>
</feature>
<dbReference type="Pfam" id="PF19050">
    <property type="entry name" value="PhoD_2"/>
    <property type="match status" value="2"/>
</dbReference>
<gene>
    <name evidence="3" type="ORF">DM02DRAFT_653469</name>
</gene>
<dbReference type="STRING" id="97972.A0A2V1DWE0"/>
<dbReference type="Gene3D" id="3.60.21.70">
    <property type="entry name" value="PhoD-like phosphatase"/>
    <property type="match status" value="1"/>
</dbReference>
<dbReference type="PANTHER" id="PTHR46689">
    <property type="entry name" value="MEMBRANE PROTEIN, PUTATIVE-RELATED"/>
    <property type="match status" value="1"/>
</dbReference>
<sequence length="1680" mass="187014">MEVSRTANLAQPLPDGYSKKGASYRRPMDAQPAPAYAQGQVQAQGQGPPLPVQSSNPIPSNSARPIATAPASNGVPRTSHRRRQSQQIASAPNGGPAADPLPAAPDVPRGPPPSSYRDPYAPKGSSRVPTRSHSGRSRDPTIHTIARQQPNLTIPAERLQHLRSPPYQPVEPLSGTVESSAKRDPMRRPSVPDRSPLQKLEGKLDDISKEERRARILEIELAAQERAEAEMRAARRAREAAAKQQRVTSGPIPIAQAPTRTASNKRHVSVPARKSLPDSDTLSDSDDEVSYDLSDPWDPSRNKPPTGPHRVPSQHKRPPHGSQQQKHNLHHADPNVARQSSVKAKEAIGVARGSGSFRDRTAADQPRERGEHNPVPVPAGLGLYGVDTPGASRNPQYQDGLSSKDMTSAPKNGSSVDSKRDSRGILVAQKQLEQQQQDLSSGENGTDQLNVSAPSSNRRSVGFADELSYAGSEGVREIDRNLPDIFSHSGDPDRRYIAPPTLDEWKNAPTIPLVEDDLDLDTTPRRSNSVNKTWWEESTSTRRRRSSSGGFAEPTYDGYADPPATQTTFNPPLYLKCGPLLRYTGLRRDTSRIGKEREIWRGSVMIVTVDEQSSYQKPPVLRLFKQPMDLLPPPPAEVRDDSLHPAYVDPLEGQVKVSRTGKTLYTKPIAEIPENEDISLIENDSGLFSEVGPGVERTSRIRKKDGEKLGKVREIPGIRLHMERGVTFWRFNLEVELGNSQARIAYRINRGPAIGFWVPAKGETMNVMFHSCNGFSLSVDSKQFCGPDPMWRDVLNSHQTRPFHVMLGGGDQIYNDAVTRDTTLFRQWSESRNAVQKSKTPFSSELQNELEQFYLDRYCMWFSQGLFGMANSQIPMVNIWDDHDIIDGYGSYSHAWMQTPVFTGLGAVAYKYYLLFQHQSVVAETETTEPSWIIGAHPGPYINQKSRSVFMHLGRQVAFVGMDCRTERRLDEIITEDSYDIIFDRIEAEVIKGETKHLVVMLGVPIAYPRLNFLENVLTSRVVQEPIRALGRTGVLGNFVNKFDGGIEILDDLDDHWTARHHKEERGWLIRELQHIAKTKSVRVTILGGDVHLAAIGQFYSNKKLGIAKDRDHRYMPNVISSAIVNTPPPEMMADIINKRNKVHHLDADTDEHMIPIFSHDVDGKKRNNNYLLQRRNWCSLREWKPGYTPPSSPGPEGPSLTRTLSNYTPGKLVRRMSEGGSRRGRGPPLSYYNNPANAEADERQTVPQSSFSPERPAKSRRNSISSLFRRRASVDERDAPSSSHSVPQPRSAVARESHDSERPSNFHRRPSLKAKRGVSEYINLQGGLDICLNLEVSQNDPAGITAPYRLIVPALDSTVAPEGETAEKAPQKTRIGSIFGSLKGRRRRRVVGDDGYSHSEDSLNESESEEELDEEERARQRYKVGPRILLPGFTSRKRASTQSQPSPNYGTNPPPFIEQGRAPGPADRRQSIDTHQPVQAPHHRSSAWESVAAKRHSSAPVANYDNLQTQTMALPSRSNSNRQPNYNSSHKSQLPAPTRSDELGHDEPKVHRRSMGGILNQHRGERFEHDAHVATHTSARSKRDSYPPHPAIVGAGPGSPYSRGHVQPRNDSGDGYFGNSGRAVSAGVGAKYLGQGRYADSEDEDDDDDDSLRSYETGDEKTSRNSFVLPKKKKWQIWK</sequence>
<dbReference type="OrthoDB" id="9999821at2759"/>